<accession>A0A0F8YVS1</accession>
<comment type="catalytic activity">
    <reaction evidence="1">
        <text>ATP + protein L-histidine = ADP + protein N-phospho-L-histidine.</text>
        <dbReference type="EC" id="2.7.13.3"/>
    </reaction>
</comment>
<dbReference type="InterPro" id="IPR036188">
    <property type="entry name" value="FAD/NAD-bd_sf"/>
</dbReference>
<dbReference type="AlphaFoldDB" id="A0A0F8YVS1"/>
<dbReference type="SUPFAM" id="SSF51905">
    <property type="entry name" value="FAD/NAD(P)-binding domain"/>
    <property type="match status" value="1"/>
</dbReference>
<dbReference type="SUPFAM" id="SSF47384">
    <property type="entry name" value="Homodimeric domain of signal transducing histidine kinase"/>
    <property type="match status" value="1"/>
</dbReference>
<dbReference type="SMART" id="SM00388">
    <property type="entry name" value="HisKA"/>
    <property type="match status" value="1"/>
</dbReference>
<dbReference type="Pfam" id="PF02518">
    <property type="entry name" value="HATPase_c"/>
    <property type="match status" value="1"/>
</dbReference>
<name>A0A0F8YVS1_9ZZZZ</name>
<dbReference type="SMART" id="SM00387">
    <property type="entry name" value="HATPase_c"/>
    <property type="match status" value="1"/>
</dbReference>
<evidence type="ECO:0000256" key="5">
    <source>
        <dbReference type="ARBA" id="ARBA00022777"/>
    </source>
</evidence>
<dbReference type="Gene3D" id="1.10.287.130">
    <property type="match status" value="1"/>
</dbReference>
<evidence type="ECO:0000256" key="2">
    <source>
        <dbReference type="ARBA" id="ARBA00012438"/>
    </source>
</evidence>
<proteinExistence type="predicted"/>
<dbReference type="PANTHER" id="PTHR43547:SF2">
    <property type="entry name" value="HYBRID SIGNAL TRANSDUCTION HISTIDINE KINASE C"/>
    <property type="match status" value="1"/>
</dbReference>
<feature type="domain" description="Histidine kinase" evidence="7">
    <location>
        <begin position="34"/>
        <end position="253"/>
    </location>
</feature>
<keyword evidence="5" id="KW-0418">Kinase</keyword>
<dbReference type="InterPro" id="IPR036097">
    <property type="entry name" value="HisK_dim/P_sf"/>
</dbReference>
<evidence type="ECO:0000313" key="8">
    <source>
        <dbReference type="EMBL" id="KKK85513.1"/>
    </source>
</evidence>
<organism evidence="8">
    <name type="scientific">marine sediment metagenome</name>
    <dbReference type="NCBI Taxonomy" id="412755"/>
    <lineage>
        <taxon>unclassified sequences</taxon>
        <taxon>metagenomes</taxon>
        <taxon>ecological metagenomes</taxon>
    </lineage>
</organism>
<dbReference type="Gene3D" id="3.30.565.10">
    <property type="entry name" value="Histidine kinase-like ATPase, C-terminal domain"/>
    <property type="match status" value="1"/>
</dbReference>
<evidence type="ECO:0000256" key="3">
    <source>
        <dbReference type="ARBA" id="ARBA00022553"/>
    </source>
</evidence>
<dbReference type="EMBL" id="LAZR01051272">
    <property type="protein sequence ID" value="KKK85513.1"/>
    <property type="molecule type" value="Genomic_DNA"/>
</dbReference>
<dbReference type="PROSITE" id="PS50109">
    <property type="entry name" value="HIS_KIN"/>
    <property type="match status" value="1"/>
</dbReference>
<feature type="non-terminal residue" evidence="8">
    <location>
        <position position="416"/>
    </location>
</feature>
<dbReference type="GO" id="GO:0000155">
    <property type="term" value="F:phosphorelay sensor kinase activity"/>
    <property type="evidence" value="ECO:0007669"/>
    <property type="project" value="InterPro"/>
</dbReference>
<dbReference type="GO" id="GO:0016491">
    <property type="term" value="F:oxidoreductase activity"/>
    <property type="evidence" value="ECO:0007669"/>
    <property type="project" value="InterPro"/>
</dbReference>
<keyword evidence="3" id="KW-0597">Phosphoprotein</keyword>
<evidence type="ECO:0000256" key="4">
    <source>
        <dbReference type="ARBA" id="ARBA00022679"/>
    </source>
</evidence>
<dbReference type="CDD" id="cd00082">
    <property type="entry name" value="HisKA"/>
    <property type="match status" value="1"/>
</dbReference>
<gene>
    <name evidence="8" type="ORF">LCGC14_2772550</name>
</gene>
<dbReference type="InterPro" id="IPR036890">
    <property type="entry name" value="HATPase_C_sf"/>
</dbReference>
<sequence length="416" mass="47261">TDPDARLEKMKKQLDEHEKKITQLIEKRNEYLQVSAHQMKSPLATILFSIDTLLGDYAGRLNSKQMRIVESIKRSSNELQNLIMDIMELERFKSGDVVLEPVDFTEVCTRVLDELRDKIHEKNIKFNSDIPRTILIVFGSSTGLKHAVRNLVENAVKYSRRDTKVEFSLEYDESEKTVTMTVQDSGIGIPEQAIEHIFEEFYRAPNAKIFDKTGTGFGLTIVREIIELCGGKIDLKSKENAGTKITVKMALLEVKEPELINEELRKKSIVVIGGVAAGPKAASRARRIDAGAKITIYEKENFLAYSGCALPYYISGRLKNLRDLFLKHGEYENNTEYFRDVKGIEIKNLCEVMSIDRKNKRIKCREILTDHVFDEPYDKLIIATGSKPNIPPIDGVKLGNILVLHGITDSERIKRA</sequence>
<evidence type="ECO:0000256" key="1">
    <source>
        <dbReference type="ARBA" id="ARBA00000085"/>
    </source>
</evidence>
<feature type="non-terminal residue" evidence="8">
    <location>
        <position position="1"/>
    </location>
</feature>
<protein>
    <recommendedName>
        <fullName evidence="2">histidine kinase</fullName>
        <ecNumber evidence="2">2.7.13.3</ecNumber>
    </recommendedName>
</protein>
<dbReference type="CDD" id="cd00075">
    <property type="entry name" value="HATPase"/>
    <property type="match status" value="1"/>
</dbReference>
<dbReference type="EC" id="2.7.13.3" evidence="2"/>
<feature type="coiled-coil region" evidence="6">
    <location>
        <begin position="7"/>
        <end position="34"/>
    </location>
</feature>
<dbReference type="Pfam" id="PF00512">
    <property type="entry name" value="HisKA"/>
    <property type="match status" value="1"/>
</dbReference>
<dbReference type="PANTHER" id="PTHR43547">
    <property type="entry name" value="TWO-COMPONENT HISTIDINE KINASE"/>
    <property type="match status" value="1"/>
</dbReference>
<evidence type="ECO:0000256" key="6">
    <source>
        <dbReference type="SAM" id="Coils"/>
    </source>
</evidence>
<dbReference type="InterPro" id="IPR005467">
    <property type="entry name" value="His_kinase_dom"/>
</dbReference>
<comment type="caution">
    <text evidence="8">The sequence shown here is derived from an EMBL/GenBank/DDBJ whole genome shotgun (WGS) entry which is preliminary data.</text>
</comment>
<dbReference type="InterPro" id="IPR023753">
    <property type="entry name" value="FAD/NAD-binding_dom"/>
</dbReference>
<dbReference type="FunFam" id="3.30.565.10:FF:000006">
    <property type="entry name" value="Sensor histidine kinase WalK"/>
    <property type="match status" value="1"/>
</dbReference>
<dbReference type="PRINTS" id="PR00344">
    <property type="entry name" value="BCTRLSENSOR"/>
</dbReference>
<dbReference type="InterPro" id="IPR003594">
    <property type="entry name" value="HATPase_dom"/>
</dbReference>
<dbReference type="Gene3D" id="3.50.50.60">
    <property type="entry name" value="FAD/NAD(P)-binding domain"/>
    <property type="match status" value="2"/>
</dbReference>
<evidence type="ECO:0000259" key="7">
    <source>
        <dbReference type="PROSITE" id="PS50109"/>
    </source>
</evidence>
<dbReference type="InterPro" id="IPR003661">
    <property type="entry name" value="HisK_dim/P_dom"/>
</dbReference>
<keyword evidence="4" id="KW-0808">Transferase</keyword>
<dbReference type="InterPro" id="IPR004358">
    <property type="entry name" value="Sig_transdc_His_kin-like_C"/>
</dbReference>
<dbReference type="Pfam" id="PF07992">
    <property type="entry name" value="Pyr_redox_2"/>
    <property type="match status" value="1"/>
</dbReference>
<reference evidence="8" key="1">
    <citation type="journal article" date="2015" name="Nature">
        <title>Complex archaea that bridge the gap between prokaryotes and eukaryotes.</title>
        <authorList>
            <person name="Spang A."/>
            <person name="Saw J.H."/>
            <person name="Jorgensen S.L."/>
            <person name="Zaremba-Niedzwiedzka K."/>
            <person name="Martijn J."/>
            <person name="Lind A.E."/>
            <person name="van Eijk R."/>
            <person name="Schleper C."/>
            <person name="Guy L."/>
            <person name="Ettema T.J."/>
        </authorList>
    </citation>
    <scope>NUCLEOTIDE SEQUENCE</scope>
</reference>
<keyword evidence="6" id="KW-0175">Coiled coil</keyword>
<dbReference type="SUPFAM" id="SSF55874">
    <property type="entry name" value="ATPase domain of HSP90 chaperone/DNA topoisomerase II/histidine kinase"/>
    <property type="match status" value="1"/>
</dbReference>